<gene>
    <name evidence="1" type="ORF">AYR53_05045</name>
</gene>
<dbReference type="GeneID" id="42981611"/>
<dbReference type="AlphaFoldDB" id="A0A192H1P0"/>
<evidence type="ECO:0000313" key="1">
    <source>
        <dbReference type="EMBL" id="ANK62193.1"/>
    </source>
</evidence>
<sequence>MSNSFKKNRVLQTLLAIVAGIALIIWPHPIFKIVIYLIALYLIYLGVIALWAAHKEFKQSGRYRNQRTSGIVLCLAALFVLIFAPGLVSMLPFLLGIIILIYGISHLVGVLNHRHFVNVSRFPEIIYSAIIIIVGGFLLFNPFRSVLFGLQIFGVSLVVIGCRELVETIRNR</sequence>
<dbReference type="EMBL" id="CP014873">
    <property type="protein sequence ID" value="ANK62193.1"/>
    <property type="molecule type" value="Genomic_DNA"/>
</dbReference>
<keyword evidence="2" id="KW-1185">Reference proteome</keyword>
<accession>A0A192H1P0</accession>
<protein>
    <submittedName>
        <fullName evidence="1">Uncharacterized protein</fullName>
    </submittedName>
</protein>
<dbReference type="InterPro" id="IPR005325">
    <property type="entry name" value="DUF308_memb"/>
</dbReference>
<evidence type="ECO:0000313" key="2">
    <source>
        <dbReference type="Proteomes" id="UP000078582"/>
    </source>
</evidence>
<reference evidence="1 2" key="1">
    <citation type="submission" date="2016-03" db="EMBL/GenBank/DDBJ databases">
        <title>Pediococcus and Lactobacillus from brewery environment - whole genome sequencing and assembly.</title>
        <authorList>
            <person name="Behr J."/>
            <person name="Geissler A.J."/>
            <person name="Vogel R.F."/>
        </authorList>
    </citation>
    <scope>NUCLEOTIDE SEQUENCE [LARGE SCALE GENOMIC DNA]</scope>
    <source>
        <strain evidence="1 2">TMW 1.1989</strain>
    </source>
</reference>
<dbReference type="Pfam" id="PF03729">
    <property type="entry name" value="DUF308"/>
    <property type="match status" value="2"/>
</dbReference>
<dbReference type="STRING" id="375175.AYR53_05045"/>
<proteinExistence type="predicted"/>
<organism evidence="1 2">
    <name type="scientific">Loigolactobacillus backii</name>
    <dbReference type="NCBI Taxonomy" id="375175"/>
    <lineage>
        <taxon>Bacteria</taxon>
        <taxon>Bacillati</taxon>
        <taxon>Bacillota</taxon>
        <taxon>Bacilli</taxon>
        <taxon>Lactobacillales</taxon>
        <taxon>Lactobacillaceae</taxon>
        <taxon>Loigolactobacillus</taxon>
    </lineage>
</organism>
<dbReference type="OrthoDB" id="2301130at2"/>
<dbReference type="Proteomes" id="UP000078582">
    <property type="component" value="Chromosome"/>
</dbReference>
<name>A0A192H1P0_9LACO</name>
<dbReference type="RefSeq" id="WP_068281213.1">
    <property type="nucleotide sequence ID" value="NZ_CP014873.1"/>
</dbReference>